<dbReference type="EMBL" id="JAFNEN010000311">
    <property type="protein sequence ID" value="KAG8186131.1"/>
    <property type="molecule type" value="Genomic_DNA"/>
</dbReference>
<dbReference type="GO" id="GO:0008484">
    <property type="term" value="F:sulfuric ester hydrolase activity"/>
    <property type="evidence" value="ECO:0007669"/>
    <property type="project" value="InterPro"/>
</dbReference>
<keyword evidence="3" id="KW-0479">Metal-binding</keyword>
<dbReference type="Pfam" id="PF00884">
    <property type="entry name" value="Sulfatase"/>
    <property type="match status" value="1"/>
</dbReference>
<keyword evidence="7" id="KW-0472">Membrane</keyword>
<accession>A0AAV6URA0</accession>
<dbReference type="InterPro" id="IPR017850">
    <property type="entry name" value="Alkaline_phosphatase_core_sf"/>
</dbReference>
<evidence type="ECO:0000256" key="5">
    <source>
        <dbReference type="ARBA" id="ARBA00022837"/>
    </source>
</evidence>
<feature type="domain" description="Sulfatase N-terminal" evidence="8">
    <location>
        <begin position="35"/>
        <end position="361"/>
    </location>
</feature>
<proteinExistence type="inferred from homology"/>
<evidence type="ECO:0000256" key="6">
    <source>
        <dbReference type="ARBA" id="ARBA00023180"/>
    </source>
</evidence>
<evidence type="ECO:0000313" key="9">
    <source>
        <dbReference type="EMBL" id="KAG8186131.1"/>
    </source>
</evidence>
<feature type="transmembrane region" description="Helical" evidence="7">
    <location>
        <begin position="9"/>
        <end position="30"/>
    </location>
</feature>
<keyword evidence="7" id="KW-0812">Transmembrane</keyword>
<comment type="caution">
    <text evidence="9">The sequence shown here is derived from an EMBL/GenBank/DDBJ whole genome shotgun (WGS) entry which is preliminary data.</text>
</comment>
<comment type="similarity">
    <text evidence="2">Belongs to the sulfatase family.</text>
</comment>
<protein>
    <recommendedName>
        <fullName evidence="8">Sulfatase N-terminal domain-containing protein</fullName>
    </recommendedName>
</protein>
<evidence type="ECO:0000256" key="4">
    <source>
        <dbReference type="ARBA" id="ARBA00022801"/>
    </source>
</evidence>
<dbReference type="Gene3D" id="3.40.720.10">
    <property type="entry name" value="Alkaline Phosphatase, subunit A"/>
    <property type="match status" value="1"/>
</dbReference>
<evidence type="ECO:0000256" key="1">
    <source>
        <dbReference type="ARBA" id="ARBA00001913"/>
    </source>
</evidence>
<dbReference type="Proteomes" id="UP000827092">
    <property type="component" value="Unassembled WGS sequence"/>
</dbReference>
<evidence type="ECO:0000313" key="10">
    <source>
        <dbReference type="Proteomes" id="UP000827092"/>
    </source>
</evidence>
<dbReference type="PANTHER" id="PTHR10342">
    <property type="entry name" value="ARYLSULFATASE"/>
    <property type="match status" value="1"/>
</dbReference>
<dbReference type="SUPFAM" id="SSF53649">
    <property type="entry name" value="Alkaline phosphatase-like"/>
    <property type="match status" value="1"/>
</dbReference>
<keyword evidence="5" id="KW-0106">Calcium</keyword>
<reference evidence="9 10" key="1">
    <citation type="journal article" date="2022" name="Nat. Ecol. Evol.">
        <title>A masculinizing supergene underlies an exaggerated male reproductive morph in a spider.</title>
        <authorList>
            <person name="Hendrickx F."/>
            <person name="De Corte Z."/>
            <person name="Sonet G."/>
            <person name="Van Belleghem S.M."/>
            <person name="Kostlbacher S."/>
            <person name="Vangestel C."/>
        </authorList>
    </citation>
    <scope>NUCLEOTIDE SEQUENCE [LARGE SCALE GENOMIC DNA]</scope>
    <source>
        <strain evidence="9">W744_W776</strain>
    </source>
</reference>
<keyword evidence="7" id="KW-1133">Transmembrane helix</keyword>
<organism evidence="9 10">
    <name type="scientific">Oedothorax gibbosus</name>
    <dbReference type="NCBI Taxonomy" id="931172"/>
    <lineage>
        <taxon>Eukaryota</taxon>
        <taxon>Metazoa</taxon>
        <taxon>Ecdysozoa</taxon>
        <taxon>Arthropoda</taxon>
        <taxon>Chelicerata</taxon>
        <taxon>Arachnida</taxon>
        <taxon>Araneae</taxon>
        <taxon>Araneomorphae</taxon>
        <taxon>Entelegynae</taxon>
        <taxon>Araneoidea</taxon>
        <taxon>Linyphiidae</taxon>
        <taxon>Erigoninae</taxon>
        <taxon>Oedothorax</taxon>
    </lineage>
</organism>
<sequence>MLFISVLKCFVPFFVGYVLIQVHLTIATFYKQQPPHIIFILADDLGWNDVSFHGSPQIPTPNLDALASSGIVLNNHYTECLCTPSRGSLMTGKYPIRLGLQHLVIRAGEASGLPLNMKIMPQYLKNLGYDTHIVGKWHLGYMQKEYTPIYRGFDSFFGMYNGMVDYYDYTHYIQTGIPSAPIFFGVDLRNGKQLITNYRGKYSTHTFTEKATNIIRNHNPSKPLFLYLAPNAAHTGNKYMPLQAPPYLVNRFDHIKNESRKVYAGMVSGLDDLVGSVFAELHRKDILKNSVIVFLSDNGGEAGVQTSSNYPLRGWKFGWWEGGIRAPALLWSPLLGLREPKVSMQLMHMSDWLPTLYSAAGGNVADLGDIDGHNMWNALINEMLSPRKELLQALDPINNVSVIRNGHFKLVTGNLPYQSESGPTGLEDIPLPTSMDEWVFKSGSIVRDILKRTGLYLPRTPDSWRQQAGPVRCGDDASAKKDCDPLLRPCLFNVTADPCENNNVAEENPKVVAYMMKRIETFKEEAAKPQFKERDIRSDPRCHGFAMVSWLEKEHRSNCPFEADEPLTYSLSGKSFHCSPFTPLECYRMYWEKYDEVYHKASSFAARWSGMMRPQYYWGNL</sequence>
<dbReference type="PANTHER" id="PTHR10342:SF273">
    <property type="entry name" value="RE14504P"/>
    <property type="match status" value="1"/>
</dbReference>
<dbReference type="GO" id="GO:0046872">
    <property type="term" value="F:metal ion binding"/>
    <property type="evidence" value="ECO:0007669"/>
    <property type="project" value="UniProtKB-KW"/>
</dbReference>
<dbReference type="PROSITE" id="PS00149">
    <property type="entry name" value="SULFATASE_2"/>
    <property type="match status" value="1"/>
</dbReference>
<dbReference type="InterPro" id="IPR024607">
    <property type="entry name" value="Sulfatase_CS"/>
</dbReference>
<evidence type="ECO:0000256" key="7">
    <source>
        <dbReference type="SAM" id="Phobius"/>
    </source>
</evidence>
<keyword evidence="6" id="KW-0325">Glycoprotein</keyword>
<evidence type="ECO:0000259" key="8">
    <source>
        <dbReference type="Pfam" id="PF00884"/>
    </source>
</evidence>
<gene>
    <name evidence="9" type="ORF">JTE90_022719</name>
</gene>
<evidence type="ECO:0000256" key="2">
    <source>
        <dbReference type="ARBA" id="ARBA00008779"/>
    </source>
</evidence>
<dbReference type="AlphaFoldDB" id="A0AAV6URA0"/>
<dbReference type="Gene3D" id="3.30.1120.10">
    <property type="match status" value="1"/>
</dbReference>
<dbReference type="InterPro" id="IPR000917">
    <property type="entry name" value="Sulfatase_N"/>
</dbReference>
<evidence type="ECO:0000256" key="3">
    <source>
        <dbReference type="ARBA" id="ARBA00022723"/>
    </source>
</evidence>
<keyword evidence="10" id="KW-1185">Reference proteome</keyword>
<dbReference type="CDD" id="cd16029">
    <property type="entry name" value="4-S"/>
    <property type="match status" value="1"/>
</dbReference>
<comment type="cofactor">
    <cofactor evidence="1">
        <name>Ca(2+)</name>
        <dbReference type="ChEBI" id="CHEBI:29108"/>
    </cofactor>
</comment>
<dbReference type="InterPro" id="IPR047115">
    <property type="entry name" value="ARSB"/>
</dbReference>
<name>A0AAV6URA0_9ARAC</name>
<keyword evidence="4" id="KW-0378">Hydrolase</keyword>